<dbReference type="NCBIfam" id="NF010068">
    <property type="entry name" value="PRK13548.1"/>
    <property type="match status" value="1"/>
</dbReference>
<evidence type="ECO:0000256" key="5">
    <source>
        <dbReference type="ARBA" id="ARBA00022967"/>
    </source>
</evidence>
<dbReference type="SMART" id="SM00382">
    <property type="entry name" value="AAA"/>
    <property type="match status" value="1"/>
</dbReference>
<dbReference type="Gene3D" id="3.40.50.300">
    <property type="entry name" value="P-loop containing nucleotide triphosphate hydrolases"/>
    <property type="match status" value="1"/>
</dbReference>
<evidence type="ECO:0000256" key="6">
    <source>
        <dbReference type="ARBA" id="ARBA00037066"/>
    </source>
</evidence>
<evidence type="ECO:0000256" key="1">
    <source>
        <dbReference type="ARBA" id="ARBA00005417"/>
    </source>
</evidence>
<dbReference type="PANTHER" id="PTHR42794">
    <property type="entry name" value="HEMIN IMPORT ATP-BINDING PROTEIN HMUV"/>
    <property type="match status" value="1"/>
</dbReference>
<evidence type="ECO:0000259" key="7">
    <source>
        <dbReference type="PROSITE" id="PS50893"/>
    </source>
</evidence>
<dbReference type="PROSITE" id="PS00211">
    <property type="entry name" value="ABC_TRANSPORTER_1"/>
    <property type="match status" value="1"/>
</dbReference>
<keyword evidence="5" id="KW-1278">Translocase</keyword>
<dbReference type="PANTHER" id="PTHR42794:SF1">
    <property type="entry name" value="HEMIN IMPORT ATP-BINDING PROTEIN HMUV"/>
    <property type="match status" value="1"/>
</dbReference>
<sequence>MPHLLNSYRAENITLRAGGRLLLDGAGVTVAPGRVSVLIGPNGAGKSTLLKVLSGELRPSGGQVRLGEEAVSRLGPALLARRRAVLPQSVEVAFPFTVAEVVAIGRPAGRGGHEAVSRALGRVEMAERAGEAYQRLSGGEKQRVQLARTLVQLEAGAERGGGPGYLLLDEPTASLDLAQQMLVLRLMRTLAAEGVGVLAVLHDLNLAVLAADEIVALEAGRVVARGTPHEVMTDARIGALYKVPARIGWAPEALPFLLPHGLVGDGAKR</sequence>
<dbReference type="CDD" id="cd03214">
    <property type="entry name" value="ABC_Iron-Siderophores_B12_Hemin"/>
    <property type="match status" value="1"/>
</dbReference>
<evidence type="ECO:0000256" key="2">
    <source>
        <dbReference type="ARBA" id="ARBA00022448"/>
    </source>
</evidence>
<dbReference type="RefSeq" id="WP_247025681.1">
    <property type="nucleotide sequence ID" value="NZ_JALKCH010000001.1"/>
</dbReference>
<protein>
    <submittedName>
        <fullName evidence="8">Heme ABC transporter ATP-binding protein</fullName>
    </submittedName>
</protein>
<dbReference type="GO" id="GO:0005524">
    <property type="term" value="F:ATP binding"/>
    <property type="evidence" value="ECO:0007669"/>
    <property type="project" value="UniProtKB-KW"/>
</dbReference>
<dbReference type="InterPro" id="IPR003439">
    <property type="entry name" value="ABC_transporter-like_ATP-bd"/>
</dbReference>
<comment type="caution">
    <text evidence="8">The sequence shown here is derived from an EMBL/GenBank/DDBJ whole genome shotgun (WGS) entry which is preliminary data.</text>
</comment>
<dbReference type="SUPFAM" id="SSF52540">
    <property type="entry name" value="P-loop containing nucleoside triphosphate hydrolases"/>
    <property type="match status" value="1"/>
</dbReference>
<evidence type="ECO:0000313" key="8">
    <source>
        <dbReference type="EMBL" id="MCK0195393.1"/>
    </source>
</evidence>
<dbReference type="InterPro" id="IPR003593">
    <property type="entry name" value="AAA+_ATPase"/>
</dbReference>
<keyword evidence="9" id="KW-1185">Reference proteome</keyword>
<keyword evidence="4 8" id="KW-0067">ATP-binding</keyword>
<evidence type="ECO:0000313" key="9">
    <source>
        <dbReference type="Proteomes" id="UP001203284"/>
    </source>
</evidence>
<dbReference type="Pfam" id="PF00005">
    <property type="entry name" value="ABC_tran"/>
    <property type="match status" value="1"/>
</dbReference>
<name>A0ABT0D639_9HYPH</name>
<dbReference type="Proteomes" id="UP001203284">
    <property type="component" value="Unassembled WGS sequence"/>
</dbReference>
<dbReference type="InterPro" id="IPR017871">
    <property type="entry name" value="ABC_transporter-like_CS"/>
</dbReference>
<comment type="similarity">
    <text evidence="1">Belongs to the ABC transporter superfamily.</text>
</comment>
<gene>
    <name evidence="8" type="ORF">MWN34_00545</name>
</gene>
<dbReference type="EMBL" id="JALKCH010000001">
    <property type="protein sequence ID" value="MCK0195393.1"/>
    <property type="molecule type" value="Genomic_DNA"/>
</dbReference>
<keyword evidence="2" id="KW-0813">Transport</keyword>
<feature type="domain" description="ABC transporter" evidence="7">
    <location>
        <begin position="8"/>
        <end position="244"/>
    </location>
</feature>
<evidence type="ECO:0000256" key="4">
    <source>
        <dbReference type="ARBA" id="ARBA00022840"/>
    </source>
</evidence>
<accession>A0ABT0D639</accession>
<dbReference type="PROSITE" id="PS50893">
    <property type="entry name" value="ABC_TRANSPORTER_2"/>
    <property type="match status" value="1"/>
</dbReference>
<reference evidence="8 9" key="1">
    <citation type="submission" date="2022-04" db="EMBL/GenBank/DDBJ databases">
        <authorList>
            <person name="Grouzdev D.S."/>
            <person name="Pantiukh K.S."/>
            <person name="Krutkina M.S."/>
        </authorList>
    </citation>
    <scope>NUCLEOTIDE SEQUENCE [LARGE SCALE GENOMIC DNA]</scope>
    <source>
        <strain evidence="8 9">6x-1</strain>
    </source>
</reference>
<evidence type="ECO:0000256" key="3">
    <source>
        <dbReference type="ARBA" id="ARBA00022741"/>
    </source>
</evidence>
<keyword evidence="3" id="KW-0547">Nucleotide-binding</keyword>
<dbReference type="InterPro" id="IPR027417">
    <property type="entry name" value="P-loop_NTPase"/>
</dbReference>
<proteinExistence type="inferred from homology"/>
<organism evidence="8 9">
    <name type="scientific">Ancylobacter crimeensis</name>
    <dbReference type="NCBI Taxonomy" id="2579147"/>
    <lineage>
        <taxon>Bacteria</taxon>
        <taxon>Pseudomonadati</taxon>
        <taxon>Pseudomonadota</taxon>
        <taxon>Alphaproteobacteria</taxon>
        <taxon>Hyphomicrobiales</taxon>
        <taxon>Xanthobacteraceae</taxon>
        <taxon>Ancylobacter</taxon>
    </lineage>
</organism>
<comment type="function">
    <text evidence="6">Part of the ABC transporter complex HmuTUV involved in hemin import. Responsible for energy coupling to the transport system.</text>
</comment>